<keyword evidence="1" id="KW-0472">Membrane</keyword>
<feature type="transmembrane region" description="Helical" evidence="1">
    <location>
        <begin position="6"/>
        <end position="26"/>
    </location>
</feature>
<proteinExistence type="predicted"/>
<keyword evidence="1" id="KW-1133">Transmembrane helix</keyword>
<dbReference type="EMBL" id="FNFK01000010">
    <property type="protein sequence ID" value="SDK04043.1"/>
    <property type="molecule type" value="Genomic_DNA"/>
</dbReference>
<dbReference type="STRING" id="426701.SAMN04488098_101045"/>
<dbReference type="AlphaFoldDB" id="A0A1G8YMS4"/>
<dbReference type="Pfam" id="PF13646">
    <property type="entry name" value="HEAT_2"/>
    <property type="match status" value="1"/>
</dbReference>
<dbReference type="InterPro" id="IPR016024">
    <property type="entry name" value="ARM-type_fold"/>
</dbReference>
<gene>
    <name evidence="2" type="ORF">SAMN04488098_101045</name>
</gene>
<dbReference type="InterPro" id="IPR011989">
    <property type="entry name" value="ARM-like"/>
</dbReference>
<dbReference type="OrthoDB" id="2112914at2"/>
<accession>A0A1G8YMS4</accession>
<evidence type="ECO:0000256" key="1">
    <source>
        <dbReference type="SAM" id="Phobius"/>
    </source>
</evidence>
<protein>
    <submittedName>
        <fullName evidence="2">HEAT repeat-containing protein</fullName>
    </submittedName>
</protein>
<keyword evidence="1" id="KW-0812">Transmembrane</keyword>
<sequence>MTSSIIWLLLTVLISVNVLLFLFVLIKKMIMNRVNHLKEPVRREYEEAFVRFIAGQDDSLSINPQTIVEKKVFRSLLLQYNMYIEQNRLKKVLELEEGQAVEKDVEKLIKSRNVWNRKIGIYLAGEYKLTSLTPVIRKQLNKSDHDLLFITSKALISLADDTYLKDILNAVTSKDELTRNQILSLLEGVRGDIRGILEEVVETGEEGLKAIAVEEAGKRQYSESVDWITELIQSGDKELRIAALKASYSIGHIENEAFLKAVFSAVRDEYWEVRAFLARFLRKVASEKSVDVLVEYMQDSSWHVRRNAAESLLHHDELGRTALIRLLDSEDTFARETARAVLDKDALSRSF</sequence>
<evidence type="ECO:0000313" key="2">
    <source>
        <dbReference type="EMBL" id="SDK04043.1"/>
    </source>
</evidence>
<dbReference type="RefSeq" id="WP_091265808.1">
    <property type="nucleotide sequence ID" value="NZ_FNFK01000010.1"/>
</dbReference>
<dbReference type="SMART" id="SM00567">
    <property type="entry name" value="EZ_HEAT"/>
    <property type="match status" value="2"/>
</dbReference>
<name>A0A1G8YMS4_9LACT</name>
<dbReference type="Gene3D" id="1.25.10.10">
    <property type="entry name" value="Leucine-rich Repeat Variant"/>
    <property type="match status" value="2"/>
</dbReference>
<dbReference type="Proteomes" id="UP000199433">
    <property type="component" value="Unassembled WGS sequence"/>
</dbReference>
<dbReference type="InterPro" id="IPR004155">
    <property type="entry name" value="PBS_lyase_HEAT"/>
</dbReference>
<reference evidence="3" key="1">
    <citation type="submission" date="2016-10" db="EMBL/GenBank/DDBJ databases">
        <authorList>
            <person name="Varghese N."/>
            <person name="Submissions S."/>
        </authorList>
    </citation>
    <scope>NUCLEOTIDE SEQUENCE [LARGE SCALE GENOMIC DNA]</scope>
    <source>
        <strain evidence="3">DSM 19181</strain>
    </source>
</reference>
<organism evidence="2 3">
    <name type="scientific">Alkalibacterium thalassium</name>
    <dbReference type="NCBI Taxonomy" id="426701"/>
    <lineage>
        <taxon>Bacteria</taxon>
        <taxon>Bacillati</taxon>
        <taxon>Bacillota</taxon>
        <taxon>Bacilli</taxon>
        <taxon>Lactobacillales</taxon>
        <taxon>Carnobacteriaceae</taxon>
        <taxon>Alkalibacterium</taxon>
    </lineage>
</organism>
<keyword evidence="3" id="KW-1185">Reference proteome</keyword>
<dbReference type="SUPFAM" id="SSF48371">
    <property type="entry name" value="ARM repeat"/>
    <property type="match status" value="1"/>
</dbReference>
<evidence type="ECO:0000313" key="3">
    <source>
        <dbReference type="Proteomes" id="UP000199433"/>
    </source>
</evidence>